<sequence>MSTRETAAVLIVSESDDLHAAAMEVTLREQHAIVPLRLDLRDFPREPGSFRLDEAGVERSLAGLDGLDGVRSVWWRRPHPSSVPSGVRADDNAYRQAECDGFVQGLLWSLGAQWVNDPGNDRIAHRKIVQLDTARRAGCAVPETLVTNDPDAARDFIEHRGDRVVFKRTGTSRAEFSETRLVGAADLDRLTGIRWAPTIFQRYIDPECDLRVVWVDGQEWAVRIDSRSGAGRVDSRLDTSVDFAPALLPAAVSKSLATLMGTLGLSFGVLDLRVGLDGEYYFLEVNPQGQFAYLEIKTGLPIFTSLANLLTHGDGSVSGW</sequence>
<dbReference type="Gene3D" id="3.30.470.20">
    <property type="entry name" value="ATP-grasp fold, B domain"/>
    <property type="match status" value="1"/>
</dbReference>
<dbReference type="GO" id="GO:0046872">
    <property type="term" value="F:metal ion binding"/>
    <property type="evidence" value="ECO:0007669"/>
    <property type="project" value="InterPro"/>
</dbReference>
<dbReference type="GO" id="GO:0005737">
    <property type="term" value="C:cytoplasm"/>
    <property type="evidence" value="ECO:0007669"/>
    <property type="project" value="TreeGrafter"/>
</dbReference>
<dbReference type="GO" id="GO:0009432">
    <property type="term" value="P:SOS response"/>
    <property type="evidence" value="ECO:0007669"/>
    <property type="project" value="TreeGrafter"/>
</dbReference>
<evidence type="ECO:0000256" key="1">
    <source>
        <dbReference type="PROSITE-ProRule" id="PRU00409"/>
    </source>
</evidence>
<reference evidence="3" key="2">
    <citation type="submission" date="2020-09" db="EMBL/GenBank/DDBJ databases">
        <authorList>
            <person name="Sun Q."/>
            <person name="Zhou Y."/>
        </authorList>
    </citation>
    <scope>NUCLEOTIDE SEQUENCE</scope>
    <source>
        <strain evidence="3">CGMCC 4.3508</strain>
    </source>
</reference>
<gene>
    <name evidence="3" type="ORF">GCM10011588_13850</name>
</gene>
<dbReference type="AlphaFoldDB" id="A0A917RBV0"/>
<organism evidence="3 4">
    <name type="scientific">Nocardia jinanensis</name>
    <dbReference type="NCBI Taxonomy" id="382504"/>
    <lineage>
        <taxon>Bacteria</taxon>
        <taxon>Bacillati</taxon>
        <taxon>Actinomycetota</taxon>
        <taxon>Actinomycetes</taxon>
        <taxon>Mycobacteriales</taxon>
        <taxon>Nocardiaceae</taxon>
        <taxon>Nocardia</taxon>
    </lineage>
</organism>
<evidence type="ECO:0000313" key="4">
    <source>
        <dbReference type="Proteomes" id="UP000638263"/>
    </source>
</evidence>
<dbReference type="InterPro" id="IPR011761">
    <property type="entry name" value="ATP-grasp"/>
</dbReference>
<accession>A0A917RBV0</accession>
<dbReference type="SUPFAM" id="SSF56059">
    <property type="entry name" value="Glutathione synthetase ATP-binding domain-like"/>
    <property type="match status" value="1"/>
</dbReference>
<dbReference type="EMBL" id="BMMH01000002">
    <property type="protein sequence ID" value="GGL00299.1"/>
    <property type="molecule type" value="Genomic_DNA"/>
</dbReference>
<keyword evidence="4" id="KW-1185">Reference proteome</keyword>
<feature type="domain" description="ATP-grasp" evidence="2">
    <location>
        <begin position="131"/>
        <end position="311"/>
    </location>
</feature>
<proteinExistence type="predicted"/>
<dbReference type="PANTHER" id="PTHR21621">
    <property type="entry name" value="RIBOSOMAL PROTEIN S6 MODIFICATION PROTEIN"/>
    <property type="match status" value="1"/>
</dbReference>
<name>A0A917RBV0_9NOCA</name>
<protein>
    <submittedName>
        <fullName evidence="3">ATP-grasp ribosomal peptide maturase</fullName>
    </submittedName>
</protein>
<dbReference type="Proteomes" id="UP000638263">
    <property type="component" value="Unassembled WGS sequence"/>
</dbReference>
<keyword evidence="1" id="KW-0067">ATP-binding</keyword>
<dbReference type="GO" id="GO:0005524">
    <property type="term" value="F:ATP binding"/>
    <property type="evidence" value="ECO:0007669"/>
    <property type="project" value="UniProtKB-UniRule"/>
</dbReference>
<dbReference type="PROSITE" id="PS50975">
    <property type="entry name" value="ATP_GRASP"/>
    <property type="match status" value="1"/>
</dbReference>
<dbReference type="RefSeq" id="WP_058856258.1">
    <property type="nucleotide sequence ID" value="NZ_BMMH01000002.1"/>
</dbReference>
<comment type="caution">
    <text evidence="3">The sequence shown here is derived from an EMBL/GenBank/DDBJ whole genome shotgun (WGS) entry which is preliminary data.</text>
</comment>
<dbReference type="PANTHER" id="PTHR21621:SF0">
    <property type="entry name" value="BETA-CITRYLGLUTAMATE SYNTHASE B-RELATED"/>
    <property type="match status" value="1"/>
</dbReference>
<reference evidence="3" key="1">
    <citation type="journal article" date="2014" name="Int. J. Syst. Evol. Microbiol.">
        <title>Complete genome sequence of Corynebacterium casei LMG S-19264T (=DSM 44701T), isolated from a smear-ripened cheese.</title>
        <authorList>
            <consortium name="US DOE Joint Genome Institute (JGI-PGF)"/>
            <person name="Walter F."/>
            <person name="Albersmeier A."/>
            <person name="Kalinowski J."/>
            <person name="Ruckert C."/>
        </authorList>
    </citation>
    <scope>NUCLEOTIDE SEQUENCE</scope>
    <source>
        <strain evidence="3">CGMCC 4.3508</strain>
    </source>
</reference>
<evidence type="ECO:0000313" key="3">
    <source>
        <dbReference type="EMBL" id="GGL00299.1"/>
    </source>
</evidence>
<keyword evidence="1" id="KW-0547">Nucleotide-binding</keyword>
<dbReference type="GO" id="GO:0018169">
    <property type="term" value="F:ribosomal S6-glutamic acid ligase activity"/>
    <property type="evidence" value="ECO:0007669"/>
    <property type="project" value="TreeGrafter"/>
</dbReference>
<evidence type="ECO:0000259" key="2">
    <source>
        <dbReference type="PROSITE" id="PS50975"/>
    </source>
</evidence>